<evidence type="ECO:0008006" key="4">
    <source>
        <dbReference type="Google" id="ProtNLM"/>
    </source>
</evidence>
<feature type="transmembrane region" description="Helical" evidence="1">
    <location>
        <begin position="46"/>
        <end position="66"/>
    </location>
</feature>
<proteinExistence type="predicted"/>
<gene>
    <name evidence="2" type="ORF">Pro02_71160</name>
</gene>
<evidence type="ECO:0000313" key="3">
    <source>
        <dbReference type="Proteomes" id="UP000655044"/>
    </source>
</evidence>
<keyword evidence="1" id="KW-0472">Membrane</keyword>
<keyword evidence="1" id="KW-1133">Transmembrane helix</keyword>
<sequence length="73" mass="8558">MTVPNGDQRDRSDRSPWNWLLLVPIALPLLPFLFNSDEPRLFGFPAFYWLQLAFIAVGVTCTTIVYQMTKRRR</sequence>
<evidence type="ECO:0000313" key="2">
    <source>
        <dbReference type="EMBL" id="GIH88708.1"/>
    </source>
</evidence>
<evidence type="ECO:0000256" key="1">
    <source>
        <dbReference type="SAM" id="Phobius"/>
    </source>
</evidence>
<dbReference type="AlphaFoldDB" id="A0A8J3SFD8"/>
<name>A0A8J3SFD8_PLARO</name>
<feature type="transmembrane region" description="Helical" evidence="1">
    <location>
        <begin position="17"/>
        <end position="34"/>
    </location>
</feature>
<comment type="caution">
    <text evidence="2">The sequence shown here is derived from an EMBL/GenBank/DDBJ whole genome shotgun (WGS) entry which is preliminary data.</text>
</comment>
<reference evidence="2" key="1">
    <citation type="submission" date="2021-01" db="EMBL/GenBank/DDBJ databases">
        <title>Whole genome shotgun sequence of Planobispora rosea NBRC 15558.</title>
        <authorList>
            <person name="Komaki H."/>
            <person name="Tamura T."/>
        </authorList>
    </citation>
    <scope>NUCLEOTIDE SEQUENCE</scope>
    <source>
        <strain evidence="2">NBRC 15558</strain>
    </source>
</reference>
<dbReference type="InterPro" id="IPR021741">
    <property type="entry name" value="DUF3311"/>
</dbReference>
<dbReference type="Pfam" id="PF11755">
    <property type="entry name" value="DUF3311"/>
    <property type="match status" value="1"/>
</dbReference>
<protein>
    <recommendedName>
        <fullName evidence="4">DUF3311 domain-containing protein</fullName>
    </recommendedName>
</protein>
<keyword evidence="3" id="KW-1185">Reference proteome</keyword>
<keyword evidence="1" id="KW-0812">Transmembrane</keyword>
<dbReference type="Proteomes" id="UP000655044">
    <property type="component" value="Unassembled WGS sequence"/>
</dbReference>
<dbReference type="EMBL" id="BOOI01000088">
    <property type="protein sequence ID" value="GIH88708.1"/>
    <property type="molecule type" value="Genomic_DNA"/>
</dbReference>
<organism evidence="2 3">
    <name type="scientific">Planobispora rosea</name>
    <dbReference type="NCBI Taxonomy" id="35762"/>
    <lineage>
        <taxon>Bacteria</taxon>
        <taxon>Bacillati</taxon>
        <taxon>Actinomycetota</taxon>
        <taxon>Actinomycetes</taxon>
        <taxon>Streptosporangiales</taxon>
        <taxon>Streptosporangiaceae</taxon>
        <taxon>Planobispora</taxon>
    </lineage>
</organism>
<dbReference type="OrthoDB" id="123261at2"/>
<accession>A0A8J3SFD8</accession>